<dbReference type="InterPro" id="IPR039422">
    <property type="entry name" value="MarR/SlyA-like"/>
</dbReference>
<dbReference type="GO" id="GO:0006950">
    <property type="term" value="P:response to stress"/>
    <property type="evidence" value="ECO:0007669"/>
    <property type="project" value="TreeGrafter"/>
</dbReference>
<dbReference type="SMART" id="SM00347">
    <property type="entry name" value="HTH_MARR"/>
    <property type="match status" value="1"/>
</dbReference>
<organism evidence="2 3">
    <name type="scientific">Hoeflea marina</name>
    <dbReference type="NCBI Taxonomy" id="274592"/>
    <lineage>
        <taxon>Bacteria</taxon>
        <taxon>Pseudomonadati</taxon>
        <taxon>Pseudomonadota</taxon>
        <taxon>Alphaproteobacteria</taxon>
        <taxon>Hyphomicrobiales</taxon>
        <taxon>Rhizobiaceae</taxon>
        <taxon>Hoeflea</taxon>
    </lineage>
</organism>
<dbReference type="EMBL" id="QGTR01000002">
    <property type="protein sequence ID" value="PWW01843.1"/>
    <property type="molecule type" value="Genomic_DNA"/>
</dbReference>
<dbReference type="SUPFAM" id="SSF46785">
    <property type="entry name" value="Winged helix' DNA-binding domain"/>
    <property type="match status" value="1"/>
</dbReference>
<dbReference type="PROSITE" id="PS50995">
    <property type="entry name" value="HTH_MARR_2"/>
    <property type="match status" value="1"/>
</dbReference>
<dbReference type="GO" id="GO:0003677">
    <property type="term" value="F:DNA binding"/>
    <property type="evidence" value="ECO:0007669"/>
    <property type="project" value="UniProtKB-KW"/>
</dbReference>
<dbReference type="InterPro" id="IPR036388">
    <property type="entry name" value="WH-like_DNA-bd_sf"/>
</dbReference>
<dbReference type="InterPro" id="IPR036390">
    <property type="entry name" value="WH_DNA-bd_sf"/>
</dbReference>
<keyword evidence="3" id="KW-1185">Reference proteome</keyword>
<accession>A0A317PMU1</accession>
<comment type="caution">
    <text evidence="2">The sequence shown here is derived from an EMBL/GenBank/DDBJ whole genome shotgun (WGS) entry which is preliminary data.</text>
</comment>
<evidence type="ECO:0000313" key="3">
    <source>
        <dbReference type="Proteomes" id="UP000246352"/>
    </source>
</evidence>
<dbReference type="InterPro" id="IPR000835">
    <property type="entry name" value="HTH_MarR-typ"/>
</dbReference>
<sequence>MTDSTDSGRALGGLIFETLRLAGRLTLAGDALMAGVGLTAARWQIMGVIAYLPSPRTVSALSRVIGQSRQAVQRIVNDLHTAGLVDLLPNPAHRRAPLVALSDRGQTLYAEAEARRVPWTEALAADIGDHDLKAAQTALSALRRALERREG</sequence>
<dbReference type="PANTHER" id="PTHR33164">
    <property type="entry name" value="TRANSCRIPTIONAL REGULATOR, MARR FAMILY"/>
    <property type="match status" value="1"/>
</dbReference>
<gene>
    <name evidence="2" type="ORF">DFR52_102507</name>
</gene>
<proteinExistence type="predicted"/>
<reference evidence="2 3" key="1">
    <citation type="submission" date="2018-05" db="EMBL/GenBank/DDBJ databases">
        <title>Genomic Encyclopedia of Type Strains, Phase IV (KMG-IV): sequencing the most valuable type-strain genomes for metagenomic binning, comparative biology and taxonomic classification.</title>
        <authorList>
            <person name="Goeker M."/>
        </authorList>
    </citation>
    <scope>NUCLEOTIDE SEQUENCE [LARGE SCALE GENOMIC DNA]</scope>
    <source>
        <strain evidence="2 3">DSM 16791</strain>
    </source>
</reference>
<dbReference type="AlphaFoldDB" id="A0A317PMU1"/>
<keyword evidence="2" id="KW-0238">DNA-binding</keyword>
<dbReference type="GO" id="GO:0003700">
    <property type="term" value="F:DNA-binding transcription factor activity"/>
    <property type="evidence" value="ECO:0007669"/>
    <property type="project" value="InterPro"/>
</dbReference>
<dbReference type="Gene3D" id="1.10.10.10">
    <property type="entry name" value="Winged helix-like DNA-binding domain superfamily/Winged helix DNA-binding domain"/>
    <property type="match status" value="1"/>
</dbReference>
<dbReference type="RefSeq" id="WP_110031599.1">
    <property type="nucleotide sequence ID" value="NZ_QGTR01000002.1"/>
</dbReference>
<protein>
    <submittedName>
        <fullName evidence="2">DNA-binding MarR family transcriptional regulator</fullName>
    </submittedName>
</protein>
<evidence type="ECO:0000259" key="1">
    <source>
        <dbReference type="PROSITE" id="PS50995"/>
    </source>
</evidence>
<evidence type="ECO:0000313" key="2">
    <source>
        <dbReference type="EMBL" id="PWW01843.1"/>
    </source>
</evidence>
<dbReference type="Proteomes" id="UP000246352">
    <property type="component" value="Unassembled WGS sequence"/>
</dbReference>
<name>A0A317PMU1_9HYPH</name>
<dbReference type="OrthoDB" id="5511415at2"/>
<dbReference type="PANTHER" id="PTHR33164:SF43">
    <property type="entry name" value="HTH-TYPE TRANSCRIPTIONAL REPRESSOR YETL"/>
    <property type="match status" value="1"/>
</dbReference>
<feature type="domain" description="HTH marR-type" evidence="1">
    <location>
        <begin position="12"/>
        <end position="147"/>
    </location>
</feature>
<dbReference type="Pfam" id="PF12802">
    <property type="entry name" value="MarR_2"/>
    <property type="match status" value="1"/>
</dbReference>